<organism evidence="1 2">
    <name type="scientific">Bacillus proteolyticus</name>
    <dbReference type="NCBI Taxonomy" id="2026192"/>
    <lineage>
        <taxon>Bacteria</taxon>
        <taxon>Bacillati</taxon>
        <taxon>Bacillota</taxon>
        <taxon>Bacilli</taxon>
        <taxon>Bacillales</taxon>
        <taxon>Bacillaceae</taxon>
        <taxon>Bacillus</taxon>
        <taxon>Bacillus cereus group</taxon>
    </lineage>
</organism>
<sequence>MRSVYLENFLVIPVIAVSLIGLGQTSTSAATEESNVSPKITESNQVQLPPVQYALEANEEFAFYGSGIYKFHHEGGKDLRVFLKNIGNETFTYDLYNSKGGWLSNGKLKPGQQTINEFSTEWSDWLPGGKYQIVFKNNSGAFSKVKIAARALDEFEK</sequence>
<accession>A0AA44R7F2</accession>
<evidence type="ECO:0000313" key="1">
    <source>
        <dbReference type="EMBL" id="OJE45068.1"/>
    </source>
</evidence>
<reference evidence="1 2" key="1">
    <citation type="submission" date="2016-06" db="EMBL/GenBank/DDBJ databases">
        <title>First insights into the genetic diversity and population structure of in the Bacillus cereus group bacteria from diverse marine environments.</title>
        <authorList>
            <person name="Liu Y."/>
            <person name="Lai Q."/>
            <person name="Shao Z."/>
        </authorList>
    </citation>
    <scope>NUCLEOTIDE SEQUENCE [LARGE SCALE GENOMIC DNA]</scope>
    <source>
        <strain evidence="1 2">TD42</strain>
    </source>
</reference>
<evidence type="ECO:0000313" key="2">
    <source>
        <dbReference type="Proteomes" id="UP000183185"/>
    </source>
</evidence>
<dbReference type="AlphaFoldDB" id="A0AA44R7F2"/>
<dbReference type="Proteomes" id="UP000183185">
    <property type="component" value="Unassembled WGS sequence"/>
</dbReference>
<gene>
    <name evidence="1" type="ORF">BAQ49_07425</name>
</gene>
<proteinExistence type="predicted"/>
<dbReference type="EMBL" id="MACH01000087">
    <property type="protein sequence ID" value="OJE45068.1"/>
    <property type="molecule type" value="Genomic_DNA"/>
</dbReference>
<comment type="caution">
    <text evidence="1">The sequence shown here is derived from an EMBL/GenBank/DDBJ whole genome shotgun (WGS) entry which is preliminary data.</text>
</comment>
<name>A0AA44R7F2_9BACI</name>
<protein>
    <submittedName>
        <fullName evidence="1">Uncharacterized protein</fullName>
    </submittedName>
</protein>